<dbReference type="InterPro" id="IPR005818">
    <property type="entry name" value="Histone_H1/H5_H15"/>
</dbReference>
<dbReference type="PROSITE" id="PS51504">
    <property type="entry name" value="H15"/>
    <property type="match status" value="1"/>
</dbReference>
<keyword evidence="4" id="KW-1185">Reference proteome</keyword>
<feature type="region of interest" description="Disordered" evidence="1">
    <location>
        <begin position="90"/>
        <end position="132"/>
    </location>
</feature>
<feature type="compositionally biased region" description="Low complexity" evidence="1">
    <location>
        <begin position="1"/>
        <end position="15"/>
    </location>
</feature>
<dbReference type="GO" id="GO:0003677">
    <property type="term" value="F:DNA binding"/>
    <property type="evidence" value="ECO:0007669"/>
    <property type="project" value="InterPro"/>
</dbReference>
<dbReference type="SUPFAM" id="SSF46785">
    <property type="entry name" value="Winged helix' DNA-binding domain"/>
    <property type="match status" value="1"/>
</dbReference>
<accession>A0A3Q3X9P3</accession>
<dbReference type="Pfam" id="PF00538">
    <property type="entry name" value="Linker_histone"/>
    <property type="match status" value="1"/>
</dbReference>
<evidence type="ECO:0000256" key="1">
    <source>
        <dbReference type="SAM" id="MobiDB-lite"/>
    </source>
</evidence>
<sequence length="132" mass="13694">MAEEAPAPVAAAPAKAAKKKTSKPKKSGPSVSELIVKAVFASKQRSGVSLAALKKALAADGYDVGKNKARVRTAIRNLVLKEKLVQVKGSFKVSKKAAEPKAKTPAKKAAPKTKKPAAKKPAAKKAAQEARS</sequence>
<feature type="compositionally biased region" description="Basic residues" evidence="1">
    <location>
        <begin position="16"/>
        <end position="26"/>
    </location>
</feature>
<dbReference type="OMA" id="VQMRMRA"/>
<evidence type="ECO:0000313" key="4">
    <source>
        <dbReference type="Proteomes" id="UP000261620"/>
    </source>
</evidence>
<name>A0A3Q3X9P3_MOLML</name>
<dbReference type="Ensembl" id="ENSMMOT00000019270.1">
    <property type="protein sequence ID" value="ENSMMOP00000018959.1"/>
    <property type="gene ID" value="ENSMMOG00000014347.1"/>
</dbReference>
<proteinExistence type="predicted"/>
<dbReference type="SMART" id="SM00526">
    <property type="entry name" value="H15"/>
    <property type="match status" value="1"/>
</dbReference>
<dbReference type="GO" id="GO:0006334">
    <property type="term" value="P:nucleosome assembly"/>
    <property type="evidence" value="ECO:0007669"/>
    <property type="project" value="InterPro"/>
</dbReference>
<reference evidence="3" key="2">
    <citation type="submission" date="2025-09" db="UniProtKB">
        <authorList>
            <consortium name="Ensembl"/>
        </authorList>
    </citation>
    <scope>IDENTIFICATION</scope>
</reference>
<dbReference type="InterPro" id="IPR036390">
    <property type="entry name" value="WH_DNA-bd_sf"/>
</dbReference>
<dbReference type="AlphaFoldDB" id="A0A3Q3X9P3"/>
<protein>
    <recommendedName>
        <fullName evidence="2">H15 domain-containing protein</fullName>
    </recommendedName>
</protein>
<feature type="compositionally biased region" description="Basic residues" evidence="1">
    <location>
        <begin position="104"/>
        <end position="123"/>
    </location>
</feature>
<organism evidence="3 4">
    <name type="scientific">Mola mola</name>
    <name type="common">Ocean sunfish</name>
    <name type="synonym">Tetraodon mola</name>
    <dbReference type="NCBI Taxonomy" id="94237"/>
    <lineage>
        <taxon>Eukaryota</taxon>
        <taxon>Metazoa</taxon>
        <taxon>Chordata</taxon>
        <taxon>Craniata</taxon>
        <taxon>Vertebrata</taxon>
        <taxon>Euteleostomi</taxon>
        <taxon>Actinopterygii</taxon>
        <taxon>Neopterygii</taxon>
        <taxon>Teleostei</taxon>
        <taxon>Neoteleostei</taxon>
        <taxon>Acanthomorphata</taxon>
        <taxon>Eupercaria</taxon>
        <taxon>Tetraodontiformes</taxon>
        <taxon>Molidae</taxon>
        <taxon>Mola</taxon>
    </lineage>
</organism>
<reference evidence="3" key="1">
    <citation type="submission" date="2025-08" db="UniProtKB">
        <authorList>
            <consortium name="Ensembl"/>
        </authorList>
    </citation>
    <scope>IDENTIFICATION</scope>
</reference>
<dbReference type="GO" id="GO:0000786">
    <property type="term" value="C:nucleosome"/>
    <property type="evidence" value="ECO:0007669"/>
    <property type="project" value="InterPro"/>
</dbReference>
<dbReference type="Proteomes" id="UP000261620">
    <property type="component" value="Unplaced"/>
</dbReference>
<feature type="domain" description="H15" evidence="2">
    <location>
        <begin position="27"/>
        <end position="95"/>
    </location>
</feature>
<dbReference type="Gene3D" id="1.10.10.10">
    <property type="entry name" value="Winged helix-like DNA-binding domain superfamily/Winged helix DNA-binding domain"/>
    <property type="match status" value="1"/>
</dbReference>
<dbReference type="STRING" id="94237.ENSMMOP00000018959"/>
<evidence type="ECO:0000313" key="3">
    <source>
        <dbReference type="Ensembl" id="ENSMMOP00000018959.1"/>
    </source>
</evidence>
<evidence type="ECO:0000259" key="2">
    <source>
        <dbReference type="PROSITE" id="PS51504"/>
    </source>
</evidence>
<feature type="region of interest" description="Disordered" evidence="1">
    <location>
        <begin position="1"/>
        <end position="30"/>
    </location>
</feature>
<dbReference type="InterPro" id="IPR036388">
    <property type="entry name" value="WH-like_DNA-bd_sf"/>
</dbReference>